<dbReference type="AlphaFoldDB" id="A0A7J7GFG8"/>
<dbReference type="Proteomes" id="UP000593564">
    <property type="component" value="Unassembled WGS sequence"/>
</dbReference>
<dbReference type="EMBL" id="JACBKZ010000011">
    <property type="protein sequence ID" value="KAF5939227.1"/>
    <property type="molecule type" value="Genomic_DNA"/>
</dbReference>
<accession>A0A7J7GFG8</accession>
<protein>
    <submittedName>
        <fullName evidence="1">Uncharacterized protein</fullName>
    </submittedName>
</protein>
<keyword evidence="2" id="KW-1185">Reference proteome</keyword>
<name>A0A7J7GFG8_CAMSI</name>
<evidence type="ECO:0000313" key="1">
    <source>
        <dbReference type="EMBL" id="KAF5939227.1"/>
    </source>
</evidence>
<organism evidence="1 2">
    <name type="scientific">Camellia sinensis</name>
    <name type="common">Tea plant</name>
    <name type="synonym">Thea sinensis</name>
    <dbReference type="NCBI Taxonomy" id="4442"/>
    <lineage>
        <taxon>Eukaryota</taxon>
        <taxon>Viridiplantae</taxon>
        <taxon>Streptophyta</taxon>
        <taxon>Embryophyta</taxon>
        <taxon>Tracheophyta</taxon>
        <taxon>Spermatophyta</taxon>
        <taxon>Magnoliopsida</taxon>
        <taxon>eudicotyledons</taxon>
        <taxon>Gunneridae</taxon>
        <taxon>Pentapetalae</taxon>
        <taxon>asterids</taxon>
        <taxon>Ericales</taxon>
        <taxon>Theaceae</taxon>
        <taxon>Camellia</taxon>
    </lineage>
</organism>
<gene>
    <name evidence="1" type="ORF">HYC85_023486</name>
</gene>
<evidence type="ECO:0000313" key="2">
    <source>
        <dbReference type="Proteomes" id="UP000593564"/>
    </source>
</evidence>
<reference evidence="1 2" key="2">
    <citation type="submission" date="2020-07" db="EMBL/GenBank/DDBJ databases">
        <title>Genome assembly of wild tea tree DASZ reveals pedigree and selection history of tea varieties.</title>
        <authorList>
            <person name="Zhang W."/>
        </authorList>
    </citation>
    <scope>NUCLEOTIDE SEQUENCE [LARGE SCALE GENOMIC DNA]</scope>
    <source>
        <strain evidence="2">cv. G240</strain>
        <tissue evidence="1">Leaf</tissue>
    </source>
</reference>
<proteinExistence type="predicted"/>
<reference evidence="2" key="1">
    <citation type="journal article" date="2020" name="Nat. Commun.">
        <title>Genome assembly of wild tea tree DASZ reveals pedigree and selection history of tea varieties.</title>
        <authorList>
            <person name="Zhang W."/>
            <person name="Zhang Y."/>
            <person name="Qiu H."/>
            <person name="Guo Y."/>
            <person name="Wan H."/>
            <person name="Zhang X."/>
            <person name="Scossa F."/>
            <person name="Alseekh S."/>
            <person name="Zhang Q."/>
            <person name="Wang P."/>
            <person name="Xu L."/>
            <person name="Schmidt M.H."/>
            <person name="Jia X."/>
            <person name="Li D."/>
            <person name="Zhu A."/>
            <person name="Guo F."/>
            <person name="Chen W."/>
            <person name="Ni D."/>
            <person name="Usadel B."/>
            <person name="Fernie A.R."/>
            <person name="Wen W."/>
        </authorList>
    </citation>
    <scope>NUCLEOTIDE SEQUENCE [LARGE SCALE GENOMIC DNA]</scope>
    <source>
        <strain evidence="2">cv. G240</strain>
    </source>
</reference>
<comment type="caution">
    <text evidence="1">The sequence shown here is derived from an EMBL/GenBank/DDBJ whole genome shotgun (WGS) entry which is preliminary data.</text>
</comment>
<sequence>MLLDHDSNKSSQITLLPVERIHFTCLTSLNSPAAVFSASTVGSSFMGTVLPSTTSSTWATKPLLILKK</sequence>